<evidence type="ECO:0000259" key="13">
    <source>
        <dbReference type="PROSITE" id="PS50109"/>
    </source>
</evidence>
<evidence type="ECO:0000256" key="10">
    <source>
        <dbReference type="SAM" id="Coils"/>
    </source>
</evidence>
<dbReference type="EMBL" id="CP001778">
    <property type="protein sequence ID" value="ADD44980.1"/>
    <property type="molecule type" value="Genomic_DNA"/>
</dbReference>
<dbReference type="FunFam" id="3.30.565.10:FF:000006">
    <property type="entry name" value="Sensor histidine kinase WalK"/>
    <property type="match status" value="1"/>
</dbReference>
<keyword evidence="16" id="KW-1185">Reference proteome</keyword>
<dbReference type="eggNOG" id="COG5002">
    <property type="taxonomic scope" value="Bacteria"/>
</dbReference>
<feature type="compositionally biased region" description="Acidic residues" evidence="11">
    <location>
        <begin position="165"/>
        <end position="175"/>
    </location>
</feature>
<feature type="domain" description="HAMP" evidence="14">
    <location>
        <begin position="274"/>
        <end position="326"/>
    </location>
</feature>
<dbReference type="GO" id="GO:0005886">
    <property type="term" value="C:plasma membrane"/>
    <property type="evidence" value="ECO:0007669"/>
    <property type="project" value="UniProtKB-SubCell"/>
</dbReference>
<dbReference type="SMART" id="SM00388">
    <property type="entry name" value="HisKA"/>
    <property type="match status" value="1"/>
</dbReference>
<dbReference type="SMART" id="SM00387">
    <property type="entry name" value="HATPase_c"/>
    <property type="match status" value="1"/>
</dbReference>
<keyword evidence="7 15" id="KW-0418">Kinase</keyword>
<sequence length="558" mass="60519">MRGFRFRVFLLVVLVAVLTAGVVAGLVAWRVDQAAQATVETQRFTGDEIGAKLESFAGKRASWSQVDDKVAELHDETGERILLTNLSGDVIVDSAETKGESPPPSTQQPTLLRPRLTPQDVMELEYTPTPEAMSEIDDAVKELAEFRGQMRLVLCKEAFKDEEIEVESDADDGELDSPVTDIPECEGSEKVSASEEREDREAFDACADEESYDDRKTCLFYVMQQRALDVSPEPLLLHLGTEEPFTITYPATQLTILGLAVLIVVVLVSALLARRVIRPIDSLITASRALSSGNLKTKVSIRGRDELTELGNTFNQMVESLDRAERQRRQLIADSAHELRTPLSNIHGYLEAIADGIVPASPEHIDSLREESTLLARIIDDLRLLALSDAGQLPCERIPQDAAELLRGCQAAHQAAANGGQVNLTLDVPDTESLPIDVDPNRMRQAIGNLVTNALHATPADGTVALRAFASGDEVVLMVADTGGGIAPDHLSRVFDRFWRADSSRSRDTGGSGLGLAITRELVGANGGDITVRNGSRGAIFTITLPRSTSHPEAVSDT</sequence>
<keyword evidence="5" id="KW-0808">Transferase</keyword>
<comment type="subcellular location">
    <subcellularLocation>
        <location evidence="2">Cell membrane</location>
    </subcellularLocation>
</comment>
<feature type="compositionally biased region" description="Basic and acidic residues" evidence="11">
    <location>
        <begin position="187"/>
        <end position="203"/>
    </location>
</feature>
<dbReference type="CDD" id="cd00082">
    <property type="entry name" value="HisKA"/>
    <property type="match status" value="1"/>
</dbReference>
<evidence type="ECO:0000256" key="2">
    <source>
        <dbReference type="ARBA" id="ARBA00004236"/>
    </source>
</evidence>
<evidence type="ECO:0000256" key="8">
    <source>
        <dbReference type="ARBA" id="ARBA00022989"/>
    </source>
</evidence>
<evidence type="ECO:0000256" key="7">
    <source>
        <dbReference type="ARBA" id="ARBA00022777"/>
    </source>
</evidence>
<dbReference type="SUPFAM" id="SSF158472">
    <property type="entry name" value="HAMP domain-like"/>
    <property type="match status" value="1"/>
</dbReference>
<dbReference type="STRING" id="446470.Snas_5346"/>
<dbReference type="KEGG" id="sna:Snas_5346"/>
<evidence type="ECO:0000256" key="4">
    <source>
        <dbReference type="ARBA" id="ARBA00022553"/>
    </source>
</evidence>
<dbReference type="PANTHER" id="PTHR43711:SF1">
    <property type="entry name" value="HISTIDINE KINASE 1"/>
    <property type="match status" value="1"/>
</dbReference>
<organism evidence="15 16">
    <name type="scientific">Stackebrandtia nassauensis (strain DSM 44728 / CIP 108903 / NRRL B-16338 / NBRC 102104 / LLR-40K-21)</name>
    <dbReference type="NCBI Taxonomy" id="446470"/>
    <lineage>
        <taxon>Bacteria</taxon>
        <taxon>Bacillati</taxon>
        <taxon>Actinomycetota</taxon>
        <taxon>Actinomycetes</taxon>
        <taxon>Glycomycetales</taxon>
        <taxon>Glycomycetaceae</taxon>
        <taxon>Stackebrandtia</taxon>
    </lineage>
</organism>
<feature type="transmembrane region" description="Helical" evidence="12">
    <location>
        <begin position="254"/>
        <end position="273"/>
    </location>
</feature>
<dbReference type="PRINTS" id="PR00344">
    <property type="entry name" value="BCTRLSENSOR"/>
</dbReference>
<dbReference type="InterPro" id="IPR004358">
    <property type="entry name" value="Sig_transdc_His_kin-like_C"/>
</dbReference>
<evidence type="ECO:0000313" key="16">
    <source>
        <dbReference type="Proteomes" id="UP000000844"/>
    </source>
</evidence>
<dbReference type="SUPFAM" id="SSF47384">
    <property type="entry name" value="Homodimeric domain of signal transducing histidine kinase"/>
    <property type="match status" value="1"/>
</dbReference>
<keyword evidence="6 12" id="KW-0812">Transmembrane</keyword>
<keyword evidence="9" id="KW-0902">Two-component regulatory system</keyword>
<keyword evidence="12" id="KW-0472">Membrane</keyword>
<dbReference type="Gene3D" id="6.10.340.10">
    <property type="match status" value="1"/>
</dbReference>
<dbReference type="Pfam" id="PF00512">
    <property type="entry name" value="HisKA"/>
    <property type="match status" value="1"/>
</dbReference>
<dbReference type="SMART" id="SM00304">
    <property type="entry name" value="HAMP"/>
    <property type="match status" value="1"/>
</dbReference>
<comment type="catalytic activity">
    <reaction evidence="1">
        <text>ATP + protein L-histidine = ADP + protein N-phospho-L-histidine.</text>
        <dbReference type="EC" id="2.7.13.3"/>
    </reaction>
</comment>
<dbReference type="SUPFAM" id="SSF55874">
    <property type="entry name" value="ATPase domain of HSP90 chaperone/DNA topoisomerase II/histidine kinase"/>
    <property type="match status" value="1"/>
</dbReference>
<dbReference type="EC" id="2.7.13.3" evidence="3"/>
<feature type="domain" description="Histidine kinase" evidence="13">
    <location>
        <begin position="334"/>
        <end position="549"/>
    </location>
</feature>
<dbReference type="InterPro" id="IPR003594">
    <property type="entry name" value="HATPase_dom"/>
</dbReference>
<dbReference type="InterPro" id="IPR003661">
    <property type="entry name" value="HisK_dim/P_dom"/>
</dbReference>
<evidence type="ECO:0000256" key="9">
    <source>
        <dbReference type="ARBA" id="ARBA00023012"/>
    </source>
</evidence>
<dbReference type="eggNOG" id="COG5000">
    <property type="taxonomic scope" value="Bacteria"/>
</dbReference>
<dbReference type="InterPro" id="IPR005467">
    <property type="entry name" value="His_kinase_dom"/>
</dbReference>
<evidence type="ECO:0000256" key="6">
    <source>
        <dbReference type="ARBA" id="ARBA00022692"/>
    </source>
</evidence>
<evidence type="ECO:0000256" key="12">
    <source>
        <dbReference type="SAM" id="Phobius"/>
    </source>
</evidence>
<keyword evidence="10" id="KW-0175">Coiled coil</keyword>
<dbReference type="CDD" id="cd06225">
    <property type="entry name" value="HAMP"/>
    <property type="match status" value="1"/>
</dbReference>
<evidence type="ECO:0000256" key="5">
    <source>
        <dbReference type="ARBA" id="ARBA00022679"/>
    </source>
</evidence>
<proteinExistence type="predicted"/>
<dbReference type="PROSITE" id="PS50885">
    <property type="entry name" value="HAMP"/>
    <property type="match status" value="1"/>
</dbReference>
<reference evidence="15 16" key="1">
    <citation type="journal article" date="2009" name="Stand. Genomic Sci.">
        <title>Complete genome sequence of Stackebrandtia nassauensis type strain (LLR-40K-21).</title>
        <authorList>
            <person name="Munk C."/>
            <person name="Lapidus A."/>
            <person name="Copeland A."/>
            <person name="Jando M."/>
            <person name="Mayilraj S."/>
            <person name="Glavina Del Rio T."/>
            <person name="Nolan M."/>
            <person name="Chen F."/>
            <person name="Lucas S."/>
            <person name="Tice H."/>
            <person name="Cheng J.F."/>
            <person name="Han C."/>
            <person name="Detter J.C."/>
            <person name="Bruce D."/>
            <person name="Goodwin L."/>
            <person name="Chain P."/>
            <person name="Pitluck S."/>
            <person name="Goker M."/>
            <person name="Ovchinikova G."/>
            <person name="Pati A."/>
            <person name="Ivanova N."/>
            <person name="Mavromatis K."/>
            <person name="Chen A."/>
            <person name="Palaniappan K."/>
            <person name="Land M."/>
            <person name="Hauser L."/>
            <person name="Chang Y.J."/>
            <person name="Jeffries C.D."/>
            <person name="Bristow J."/>
            <person name="Eisen J.A."/>
            <person name="Markowitz V."/>
            <person name="Hugenholtz P."/>
            <person name="Kyrpides N.C."/>
            <person name="Klenk H.P."/>
        </authorList>
    </citation>
    <scope>NUCLEOTIDE SEQUENCE [LARGE SCALE GENOMIC DNA]</scope>
    <source>
        <strain evidence="16">DSM 44728 / CIP 108903 / NRRL B-16338 / NBRC 102104 / LLR-40K-21</strain>
    </source>
</reference>
<feature type="region of interest" description="Disordered" evidence="11">
    <location>
        <begin position="165"/>
        <end position="206"/>
    </location>
</feature>
<dbReference type="HOGENOM" id="CLU_000445_89_6_11"/>
<dbReference type="GO" id="GO:0000155">
    <property type="term" value="F:phosphorelay sensor kinase activity"/>
    <property type="evidence" value="ECO:0007669"/>
    <property type="project" value="InterPro"/>
</dbReference>
<dbReference type="InterPro" id="IPR003660">
    <property type="entry name" value="HAMP_dom"/>
</dbReference>
<name>D3PUV6_STANL</name>
<gene>
    <name evidence="15" type="ordered locus">Snas_5346</name>
</gene>
<dbReference type="RefSeq" id="WP_013020551.1">
    <property type="nucleotide sequence ID" value="NC_013947.1"/>
</dbReference>
<dbReference type="Gene3D" id="3.30.565.10">
    <property type="entry name" value="Histidine kinase-like ATPase, C-terminal domain"/>
    <property type="match status" value="1"/>
</dbReference>
<keyword evidence="4" id="KW-0597">Phosphoprotein</keyword>
<dbReference type="InterPro" id="IPR036097">
    <property type="entry name" value="HisK_dim/P_sf"/>
</dbReference>
<dbReference type="AlphaFoldDB" id="D3PUV6"/>
<dbReference type="PROSITE" id="PS50109">
    <property type="entry name" value="HIS_KIN"/>
    <property type="match status" value="1"/>
</dbReference>
<feature type="coiled-coil region" evidence="10">
    <location>
        <begin position="307"/>
        <end position="334"/>
    </location>
</feature>
<dbReference type="Gene3D" id="1.10.287.130">
    <property type="match status" value="1"/>
</dbReference>
<protein>
    <recommendedName>
        <fullName evidence="3">histidine kinase</fullName>
        <ecNumber evidence="3">2.7.13.3</ecNumber>
    </recommendedName>
</protein>
<evidence type="ECO:0000256" key="1">
    <source>
        <dbReference type="ARBA" id="ARBA00000085"/>
    </source>
</evidence>
<evidence type="ECO:0000313" key="15">
    <source>
        <dbReference type="EMBL" id="ADD44980.1"/>
    </source>
</evidence>
<evidence type="ECO:0000256" key="3">
    <source>
        <dbReference type="ARBA" id="ARBA00012438"/>
    </source>
</evidence>
<evidence type="ECO:0000259" key="14">
    <source>
        <dbReference type="PROSITE" id="PS50885"/>
    </source>
</evidence>
<dbReference type="Pfam" id="PF00672">
    <property type="entry name" value="HAMP"/>
    <property type="match status" value="1"/>
</dbReference>
<dbReference type="Proteomes" id="UP000000844">
    <property type="component" value="Chromosome"/>
</dbReference>
<dbReference type="Pfam" id="PF02518">
    <property type="entry name" value="HATPase_c"/>
    <property type="match status" value="1"/>
</dbReference>
<dbReference type="InterPro" id="IPR036890">
    <property type="entry name" value="HATPase_C_sf"/>
</dbReference>
<keyword evidence="8 12" id="KW-1133">Transmembrane helix</keyword>
<dbReference type="InterPro" id="IPR050736">
    <property type="entry name" value="Sensor_HK_Regulatory"/>
</dbReference>
<dbReference type="PANTHER" id="PTHR43711">
    <property type="entry name" value="TWO-COMPONENT HISTIDINE KINASE"/>
    <property type="match status" value="1"/>
</dbReference>
<evidence type="ECO:0000256" key="11">
    <source>
        <dbReference type="SAM" id="MobiDB-lite"/>
    </source>
</evidence>
<accession>D3PUV6</accession>